<dbReference type="Proteomes" id="UP000334820">
    <property type="component" value="Unassembled WGS sequence"/>
</dbReference>
<reference evidence="2 3" key="1">
    <citation type="journal article" date="2019" name="Int. J. Syst. Evol. Microbiol.">
        <title>Thermogemmatispora aurantia sp. nov. and Thermogemmatispora argillosa sp. nov., within the class Ktedonobacteria, and emended description of the genus Thermogemmatispora.</title>
        <authorList>
            <person name="Zheng Y."/>
            <person name="Wang C.M."/>
            <person name="Sakai Y."/>
            <person name="Abe K."/>
            <person name="Yokota A."/>
            <person name="Yabe S."/>
        </authorList>
    </citation>
    <scope>NUCLEOTIDE SEQUENCE [LARGE SCALE GENOMIC DNA]</scope>
    <source>
        <strain evidence="2 3">A1-2</strain>
    </source>
</reference>
<evidence type="ECO:0000256" key="1">
    <source>
        <dbReference type="SAM" id="Phobius"/>
    </source>
</evidence>
<feature type="transmembrane region" description="Helical" evidence="1">
    <location>
        <begin position="58"/>
        <end position="80"/>
    </location>
</feature>
<dbReference type="AlphaFoldDB" id="A0A5J4KAB2"/>
<evidence type="ECO:0000313" key="3">
    <source>
        <dbReference type="Proteomes" id="UP000334820"/>
    </source>
</evidence>
<keyword evidence="1" id="KW-1133">Transmembrane helix</keyword>
<gene>
    <name evidence="2" type="ORF">KTAU_32190</name>
</gene>
<protein>
    <submittedName>
        <fullName evidence="2">Uncharacterized protein</fullName>
    </submittedName>
</protein>
<organism evidence="2 3">
    <name type="scientific">Thermogemmatispora aurantia</name>
    <dbReference type="NCBI Taxonomy" id="2045279"/>
    <lineage>
        <taxon>Bacteria</taxon>
        <taxon>Bacillati</taxon>
        <taxon>Chloroflexota</taxon>
        <taxon>Ktedonobacteria</taxon>
        <taxon>Thermogemmatisporales</taxon>
        <taxon>Thermogemmatisporaceae</taxon>
        <taxon>Thermogemmatispora</taxon>
    </lineage>
</organism>
<keyword evidence="1" id="KW-0472">Membrane</keyword>
<accession>A0A5J4KAB2</accession>
<dbReference type="EMBL" id="BKZV01000005">
    <property type="protein sequence ID" value="GER84583.1"/>
    <property type="molecule type" value="Genomic_DNA"/>
</dbReference>
<feature type="transmembrane region" description="Helical" evidence="1">
    <location>
        <begin position="92"/>
        <end position="116"/>
    </location>
</feature>
<name>A0A5J4KAB2_9CHLR</name>
<proteinExistence type="predicted"/>
<keyword evidence="3" id="KW-1185">Reference proteome</keyword>
<comment type="caution">
    <text evidence="2">The sequence shown here is derived from an EMBL/GenBank/DDBJ whole genome shotgun (WGS) entry which is preliminary data.</text>
</comment>
<evidence type="ECO:0000313" key="2">
    <source>
        <dbReference type="EMBL" id="GER84583.1"/>
    </source>
</evidence>
<sequence>MRAAGETARGSAAARERTRPDTYGRFLVMEASEILTRARAGEEKPDGWIVLPLQRGRVILSIIGWFFGAALGLILFAAIFPIMVPENYHSTFGAIASTIFLGILLFIGLGSIWCLISDVRRLIRAQDYLIVITPEDFVQQSGSKVIHVPLINVRYVTARGRAKPDRTPPTNQLEQLGSASENMVGFLFGRGMTQSPEERRKVMNSRAPTSLAFIDTRTNTEVVVTTDTAYGDPFLIAALLKQYAARAQQIA</sequence>
<keyword evidence="1" id="KW-0812">Transmembrane</keyword>